<dbReference type="Pfam" id="PF02171">
    <property type="entry name" value="Piwi"/>
    <property type="match status" value="1"/>
</dbReference>
<dbReference type="Gene3D" id="3.40.50.2300">
    <property type="match status" value="1"/>
</dbReference>
<dbReference type="InterPro" id="IPR032474">
    <property type="entry name" value="Argonaute_N"/>
</dbReference>
<dbReference type="Proteomes" id="UP000095282">
    <property type="component" value="Unplaced"/>
</dbReference>
<dbReference type="SUPFAM" id="SSF53098">
    <property type="entry name" value="Ribonuclease H-like"/>
    <property type="match status" value="1"/>
</dbReference>
<accession>A0A1I7TES2</accession>
<dbReference type="eggNOG" id="KOG1041">
    <property type="taxonomic scope" value="Eukaryota"/>
</dbReference>
<protein>
    <submittedName>
        <fullName evidence="4">Piwi domain-containing protein</fullName>
    </submittedName>
</protein>
<dbReference type="SMART" id="SM00950">
    <property type="entry name" value="Piwi"/>
    <property type="match status" value="1"/>
</dbReference>
<feature type="domain" description="Piwi" evidence="2">
    <location>
        <begin position="627"/>
        <end position="955"/>
    </location>
</feature>
<sequence>MNIWIHGWNCNGWKTSTGTDALAKLPLFSTFEHFTSQALHYLHVFQPRKLTMPSKANKKKAAAERSAALKTEEATVQANAPSTPVSAALPVPTKAETPVTSAPIQTKPAETPKASAPIPVEISEYGQVALLKRLSSTTKPERVTTNSFQMKIDDKKVYRYLVTITKKFTTMAGVKKTVELAGAEGSDRHRQTIFFNLVKDFLASHPRAPKHWAYDGAATLYSVDKFSELNFHRESEGEWRDKNAFFSRGKEGSLTVSISLNNKEPVLSMKDILQEDLSAQTSCPTRQMLQIALIQEARKRGMAVVDNGKQIFGQGTPAPNERWVIEKNGVGAGVKIVEGEKNAGAAHVVLDFKRTRFFATVPLHDVRLDFADRAKASQYIKGLKANTVYSTQLVRMDGFSQLNLRDIKVPERGDLLTSAATLAGRREDQYSLNRPVVESTSYNKKQSKMITYSFPMENLVLAPNQKLGPKHGNPPECVAVHKRYGETLTVGAATGLLADNDTLKAFGVSIQRTPLSIDAVNVPIPDIQYQGMMVKPNSGKWSIGRAKLIVPKNIQQILVLYNSSALSKHYDISKVIGRLVDKLHSMGALLGMRITRITPEDLYTTYRKSSVCEAIDKKMDSLSKVKDVMVIYADESTQPTHGILKLKERQSGVVTQRLCLDKSLLLKQSRDRQADIGASTITNILFKLNVKAGGWNHRVTHTQDDIKKFWGQTSKTLFISYDVCHSSGAKSYCKGETSEEPSTVGFAYNGTLDPEVIIGDFHYQLPRNEEVDEAILRQRAGMMLNHYVDSRKTFPENIVILRDGVSEGQHKMVVDKEFTAIKQGIQTALKNIYNNKPFSMPKFALSIVTKRHAHRLFKNDTKIENVKSMIAIDSGIVKKSANELIFVSHCPLKGTAQPILVNTLINESVFSNNNQLVNVLAALSCAHQKSTTIVSLPETVYAADEYAKRGADIFETYKMWHKGTLPTIEDNDGVVQYNWSLITRDLCYHQSAFKNRRIV</sequence>
<dbReference type="InterPro" id="IPR003165">
    <property type="entry name" value="Piwi"/>
</dbReference>
<dbReference type="GO" id="GO:0003676">
    <property type="term" value="F:nucleic acid binding"/>
    <property type="evidence" value="ECO:0007669"/>
    <property type="project" value="InterPro"/>
</dbReference>
<keyword evidence="3" id="KW-1185">Reference proteome</keyword>
<reference evidence="4" key="1">
    <citation type="submission" date="2016-11" db="UniProtKB">
        <authorList>
            <consortium name="WormBaseParasite"/>
        </authorList>
    </citation>
    <scope>IDENTIFICATION</scope>
</reference>
<dbReference type="PANTHER" id="PTHR22891">
    <property type="entry name" value="EUKARYOTIC TRANSLATION INITIATION FACTOR 2C"/>
    <property type="match status" value="1"/>
</dbReference>
<dbReference type="Pfam" id="PF16486">
    <property type="entry name" value="ArgoN"/>
    <property type="match status" value="1"/>
</dbReference>
<dbReference type="PROSITE" id="PS50822">
    <property type="entry name" value="PIWI"/>
    <property type="match status" value="1"/>
</dbReference>
<proteinExistence type="predicted"/>
<dbReference type="AlphaFoldDB" id="A0A1I7TES2"/>
<feature type="compositionally biased region" description="Polar residues" evidence="1">
    <location>
        <begin position="74"/>
        <end position="85"/>
    </location>
</feature>
<dbReference type="InterPro" id="IPR012337">
    <property type="entry name" value="RNaseH-like_sf"/>
</dbReference>
<evidence type="ECO:0000313" key="3">
    <source>
        <dbReference type="Proteomes" id="UP000095282"/>
    </source>
</evidence>
<dbReference type="WBParaSite" id="Csp11.Scaffold594.g5225.t1">
    <property type="protein sequence ID" value="Csp11.Scaffold594.g5225.t1"/>
    <property type="gene ID" value="Csp11.Scaffold594.g5225"/>
</dbReference>
<evidence type="ECO:0000313" key="4">
    <source>
        <dbReference type="WBParaSite" id="Csp11.Scaffold594.g5225.t1"/>
    </source>
</evidence>
<dbReference type="STRING" id="1561998.A0A1I7TES2"/>
<dbReference type="Gene3D" id="3.30.420.10">
    <property type="entry name" value="Ribonuclease H-like superfamily/Ribonuclease H"/>
    <property type="match status" value="1"/>
</dbReference>
<dbReference type="InterPro" id="IPR036397">
    <property type="entry name" value="RNaseH_sf"/>
</dbReference>
<evidence type="ECO:0000256" key="1">
    <source>
        <dbReference type="SAM" id="MobiDB-lite"/>
    </source>
</evidence>
<name>A0A1I7TES2_9PELO</name>
<feature type="region of interest" description="Disordered" evidence="1">
    <location>
        <begin position="53"/>
        <end position="113"/>
    </location>
</feature>
<evidence type="ECO:0000259" key="2">
    <source>
        <dbReference type="PROSITE" id="PS50822"/>
    </source>
</evidence>
<organism evidence="3 4">
    <name type="scientific">Caenorhabditis tropicalis</name>
    <dbReference type="NCBI Taxonomy" id="1561998"/>
    <lineage>
        <taxon>Eukaryota</taxon>
        <taxon>Metazoa</taxon>
        <taxon>Ecdysozoa</taxon>
        <taxon>Nematoda</taxon>
        <taxon>Chromadorea</taxon>
        <taxon>Rhabditida</taxon>
        <taxon>Rhabditina</taxon>
        <taxon>Rhabditomorpha</taxon>
        <taxon>Rhabditoidea</taxon>
        <taxon>Rhabditidae</taxon>
        <taxon>Peloderinae</taxon>
        <taxon>Caenorhabditis</taxon>
    </lineage>
</organism>